<feature type="domain" description="Type I restriction modification DNA specificity" evidence="4">
    <location>
        <begin position="25"/>
        <end position="87"/>
    </location>
</feature>
<dbReference type="Gene3D" id="1.10.287.1120">
    <property type="entry name" value="Bipartite methylase S protein"/>
    <property type="match status" value="1"/>
</dbReference>
<evidence type="ECO:0000256" key="2">
    <source>
        <dbReference type="ARBA" id="ARBA00022747"/>
    </source>
</evidence>
<evidence type="ECO:0000313" key="5">
    <source>
        <dbReference type="EMBL" id="MDT8843592.1"/>
    </source>
</evidence>
<reference evidence="5" key="1">
    <citation type="submission" date="2022-08" db="EMBL/GenBank/DDBJ databases">
        <authorList>
            <person name="Kim S.-J."/>
        </authorList>
    </citation>
    <scope>NUCLEOTIDE SEQUENCE</scope>
    <source>
        <strain evidence="5">KJ</strain>
    </source>
</reference>
<dbReference type="EMBL" id="JANSLM010000026">
    <property type="protein sequence ID" value="MDT8843592.1"/>
    <property type="molecule type" value="Genomic_DNA"/>
</dbReference>
<dbReference type="RefSeq" id="WP_315697607.1">
    <property type="nucleotide sequence ID" value="NZ_JANSLM010000026.1"/>
</dbReference>
<keyword evidence="5" id="KW-0255">Endonuclease</keyword>
<accession>A0AAP5QJY2</accession>
<keyword evidence="5" id="KW-0540">Nuclease</keyword>
<dbReference type="InterPro" id="IPR044946">
    <property type="entry name" value="Restrct_endonuc_typeI_TRD_sf"/>
</dbReference>
<dbReference type="GO" id="GO:0016787">
    <property type="term" value="F:hydrolase activity"/>
    <property type="evidence" value="ECO:0007669"/>
    <property type="project" value="UniProtKB-KW"/>
</dbReference>
<protein>
    <submittedName>
        <fullName evidence="5">Restriction endonuclease subunit S</fullName>
        <ecNumber evidence="5">3.1.21.-</ecNumber>
    </submittedName>
</protein>
<evidence type="ECO:0000256" key="1">
    <source>
        <dbReference type="ARBA" id="ARBA00010923"/>
    </source>
</evidence>
<dbReference type="PANTHER" id="PTHR30408">
    <property type="entry name" value="TYPE-1 RESTRICTION ENZYME ECOKI SPECIFICITY PROTEIN"/>
    <property type="match status" value="1"/>
</dbReference>
<dbReference type="SUPFAM" id="SSF116734">
    <property type="entry name" value="DNA methylase specificity domain"/>
    <property type="match status" value="1"/>
</dbReference>
<dbReference type="Pfam" id="PF01420">
    <property type="entry name" value="Methylase_S"/>
    <property type="match status" value="1"/>
</dbReference>
<dbReference type="GO" id="GO:0004519">
    <property type="term" value="F:endonuclease activity"/>
    <property type="evidence" value="ECO:0007669"/>
    <property type="project" value="UniProtKB-KW"/>
</dbReference>
<comment type="caution">
    <text evidence="5">The sequence shown here is derived from an EMBL/GenBank/DDBJ whole genome shotgun (WGS) entry which is preliminary data.</text>
</comment>
<dbReference type="EC" id="3.1.21.-" evidence="5"/>
<gene>
    <name evidence="5" type="ORF">ParKJ_39980</name>
</gene>
<keyword evidence="3" id="KW-0238">DNA-binding</keyword>
<sequence length="108" mass="12166">MNYLQVVQEFVRTPGGSGFRANQHYSLQMQKQGFIRLCAGSTFLEIGKAQLAAYEIKLPSKKEEQTAISKVLSDMDAELTALEAQREKTRLLKQGMMQELLTGKTRLV</sequence>
<keyword evidence="2" id="KW-0680">Restriction system</keyword>
<dbReference type="GO" id="GO:0009307">
    <property type="term" value="P:DNA restriction-modification system"/>
    <property type="evidence" value="ECO:0007669"/>
    <property type="project" value="UniProtKB-KW"/>
</dbReference>
<proteinExistence type="inferred from homology"/>
<dbReference type="AlphaFoldDB" id="A0AAP5QJY2"/>
<dbReference type="Proteomes" id="UP001246473">
    <property type="component" value="Unassembled WGS sequence"/>
</dbReference>
<organism evidence="5 6">
    <name type="scientific">Paraburkholderia fungorum</name>
    <dbReference type="NCBI Taxonomy" id="134537"/>
    <lineage>
        <taxon>Bacteria</taxon>
        <taxon>Pseudomonadati</taxon>
        <taxon>Pseudomonadota</taxon>
        <taxon>Betaproteobacteria</taxon>
        <taxon>Burkholderiales</taxon>
        <taxon>Burkholderiaceae</taxon>
        <taxon>Paraburkholderia</taxon>
    </lineage>
</organism>
<evidence type="ECO:0000256" key="3">
    <source>
        <dbReference type="ARBA" id="ARBA00023125"/>
    </source>
</evidence>
<dbReference type="InterPro" id="IPR000055">
    <property type="entry name" value="Restrct_endonuc_typeI_TRD"/>
</dbReference>
<comment type="similarity">
    <text evidence="1">Belongs to the type-I restriction system S methylase family.</text>
</comment>
<dbReference type="Gene3D" id="3.90.220.20">
    <property type="entry name" value="DNA methylase specificity domains"/>
    <property type="match status" value="1"/>
</dbReference>
<dbReference type="PANTHER" id="PTHR30408:SF12">
    <property type="entry name" value="TYPE I RESTRICTION ENZYME MJAVIII SPECIFICITY SUBUNIT"/>
    <property type="match status" value="1"/>
</dbReference>
<dbReference type="GO" id="GO:0003677">
    <property type="term" value="F:DNA binding"/>
    <property type="evidence" value="ECO:0007669"/>
    <property type="project" value="UniProtKB-KW"/>
</dbReference>
<evidence type="ECO:0000313" key="6">
    <source>
        <dbReference type="Proteomes" id="UP001246473"/>
    </source>
</evidence>
<name>A0AAP5QJY2_9BURK</name>
<evidence type="ECO:0000259" key="4">
    <source>
        <dbReference type="Pfam" id="PF01420"/>
    </source>
</evidence>
<dbReference type="InterPro" id="IPR052021">
    <property type="entry name" value="Type-I_RS_S_subunit"/>
</dbReference>
<keyword evidence="5" id="KW-0378">Hydrolase</keyword>